<reference evidence="1" key="1">
    <citation type="journal article" date="2021" name="Genome Biol. Evol.">
        <title>The assembled and annotated genome of the fairy-ring fungus Marasmius oreades.</title>
        <authorList>
            <person name="Hiltunen M."/>
            <person name="Ament-Velasquez S.L."/>
            <person name="Johannesson H."/>
        </authorList>
    </citation>
    <scope>NUCLEOTIDE SEQUENCE</scope>
    <source>
        <strain evidence="1">03SP1</strain>
    </source>
</reference>
<proteinExistence type="predicted"/>
<accession>A0A9P7RQE8</accession>
<dbReference type="AlphaFoldDB" id="A0A9P7RQE8"/>
<gene>
    <name evidence="1" type="ORF">E1B28_013763</name>
</gene>
<dbReference type="Proteomes" id="UP001049176">
    <property type="component" value="Chromosome 9"/>
</dbReference>
<comment type="caution">
    <text evidence="1">The sequence shown here is derived from an EMBL/GenBank/DDBJ whole genome shotgun (WGS) entry which is preliminary data.</text>
</comment>
<name>A0A9P7RQE8_9AGAR</name>
<sequence length="100" mass="11780">MKIEFLEIKTSIFWEWQQLTLNAQCSFPPFWRSTAHGLDYAEIDQDPARESLWVNFWIKACYRPRLPDSTVPGQSLTYLAKLTSLQPGRRWLQMVQNGCQ</sequence>
<dbReference type="KEGG" id="more:E1B28_013763"/>
<dbReference type="RefSeq" id="XP_043004295.1">
    <property type="nucleotide sequence ID" value="XM_043158940.1"/>
</dbReference>
<organism evidence="1 2">
    <name type="scientific">Marasmius oreades</name>
    <name type="common">fairy-ring Marasmius</name>
    <dbReference type="NCBI Taxonomy" id="181124"/>
    <lineage>
        <taxon>Eukaryota</taxon>
        <taxon>Fungi</taxon>
        <taxon>Dikarya</taxon>
        <taxon>Basidiomycota</taxon>
        <taxon>Agaricomycotina</taxon>
        <taxon>Agaricomycetes</taxon>
        <taxon>Agaricomycetidae</taxon>
        <taxon>Agaricales</taxon>
        <taxon>Marasmiineae</taxon>
        <taxon>Marasmiaceae</taxon>
        <taxon>Marasmius</taxon>
    </lineage>
</organism>
<evidence type="ECO:0000313" key="2">
    <source>
        <dbReference type="Proteomes" id="UP001049176"/>
    </source>
</evidence>
<dbReference type="EMBL" id="CM032189">
    <property type="protein sequence ID" value="KAG7087824.1"/>
    <property type="molecule type" value="Genomic_DNA"/>
</dbReference>
<protein>
    <submittedName>
        <fullName evidence="1">Uncharacterized protein</fullName>
    </submittedName>
</protein>
<dbReference type="GeneID" id="66082838"/>
<evidence type="ECO:0000313" key="1">
    <source>
        <dbReference type="EMBL" id="KAG7087824.1"/>
    </source>
</evidence>
<keyword evidence="2" id="KW-1185">Reference proteome</keyword>